<evidence type="ECO:0000259" key="2">
    <source>
        <dbReference type="Pfam" id="PF18962"/>
    </source>
</evidence>
<protein>
    <submittedName>
        <fullName evidence="3">T9SS type A sorting domain-containing protein</fullName>
    </submittedName>
</protein>
<organism evidence="3 4">
    <name type="scientific">Niastella soli</name>
    <dbReference type="NCBI Taxonomy" id="2821487"/>
    <lineage>
        <taxon>Bacteria</taxon>
        <taxon>Pseudomonadati</taxon>
        <taxon>Bacteroidota</taxon>
        <taxon>Chitinophagia</taxon>
        <taxon>Chitinophagales</taxon>
        <taxon>Chitinophagaceae</taxon>
        <taxon>Niastella</taxon>
    </lineage>
</organism>
<dbReference type="InterPro" id="IPR026444">
    <property type="entry name" value="Secre_tail"/>
</dbReference>
<proteinExistence type="predicted"/>
<feature type="signal peptide" evidence="1">
    <location>
        <begin position="1"/>
        <end position="19"/>
    </location>
</feature>
<gene>
    <name evidence="3" type="ORF">J7I42_33175</name>
</gene>
<dbReference type="Gene3D" id="2.60.40.10">
    <property type="entry name" value="Immunoglobulins"/>
    <property type="match status" value="1"/>
</dbReference>
<evidence type="ECO:0000313" key="4">
    <source>
        <dbReference type="Proteomes" id="UP000677244"/>
    </source>
</evidence>
<dbReference type="EMBL" id="JAGHKO010000024">
    <property type="protein sequence ID" value="MBO9205187.1"/>
    <property type="molecule type" value="Genomic_DNA"/>
</dbReference>
<dbReference type="RefSeq" id="WP_209144517.1">
    <property type="nucleotide sequence ID" value="NZ_JAGHKO010000024.1"/>
</dbReference>
<feature type="domain" description="Secretion system C-terminal sorting" evidence="2">
    <location>
        <begin position="403"/>
        <end position="474"/>
    </location>
</feature>
<keyword evidence="1" id="KW-0732">Signal</keyword>
<accession>A0ABS3Z4U1</accession>
<feature type="chain" id="PRO_5046621427" evidence="1">
    <location>
        <begin position="20"/>
        <end position="477"/>
    </location>
</feature>
<evidence type="ECO:0000313" key="3">
    <source>
        <dbReference type="EMBL" id="MBO9205187.1"/>
    </source>
</evidence>
<keyword evidence="4" id="KW-1185">Reference proteome</keyword>
<sequence length="477" mass="51431">MKLKFIMLILLLATTASYAQTISEVFFPQYIQGVGNFNPADDRKVPFVCRMTLGGLTPGATYRYFNRFVLNPTSTSTGEGNYILVKDSAFVRVTAASLAAAGRYGVFTTDSTGSYTGWFAVEPNATSTYVPGSKIYFRVCLNNGANGAAVVARITNANPVSVINFSTINDSLSGTGLRCSPLRNGSARQFVFLYDNILGQFSGCRPISGTFIESDSSDNSIANGYAPFYADSVNGVNKAWGTIIPNNLPNGILHIAQYSLQDGQYARFPYLSFDGKWPSYNHTSANTKNAAGGLDNVLVINGARLSILNLWLNGEAVTNETITMEWSTPDAANAREYVVEKSIDGGKTFAPLSTVKAGNKAVYELSDNRSETTTYYRVTLLGKDGAKIASDVLSVQGIVKINVYPNPVQNSLIMQHPQAVAGATVSVVGIDGRQLFAQNIQLGASQTTLNVSKLVPGNYLIILNMNGQRQSKSFIKK</sequence>
<dbReference type="InterPro" id="IPR013783">
    <property type="entry name" value="Ig-like_fold"/>
</dbReference>
<dbReference type="Proteomes" id="UP000677244">
    <property type="component" value="Unassembled WGS sequence"/>
</dbReference>
<name>A0ABS3Z4U1_9BACT</name>
<reference evidence="3 4" key="1">
    <citation type="submission" date="2021-03" db="EMBL/GenBank/DDBJ databases">
        <title>Assistant Professor.</title>
        <authorList>
            <person name="Huq M.A."/>
        </authorList>
    </citation>
    <scope>NUCLEOTIDE SEQUENCE [LARGE SCALE GENOMIC DNA]</scope>
    <source>
        <strain evidence="3 4">MAH-29</strain>
    </source>
</reference>
<dbReference type="NCBIfam" id="TIGR04183">
    <property type="entry name" value="Por_Secre_tail"/>
    <property type="match status" value="1"/>
</dbReference>
<comment type="caution">
    <text evidence="3">The sequence shown here is derived from an EMBL/GenBank/DDBJ whole genome shotgun (WGS) entry which is preliminary data.</text>
</comment>
<evidence type="ECO:0000256" key="1">
    <source>
        <dbReference type="SAM" id="SignalP"/>
    </source>
</evidence>
<dbReference type="Pfam" id="PF18962">
    <property type="entry name" value="Por_Secre_tail"/>
    <property type="match status" value="1"/>
</dbReference>